<gene>
    <name evidence="2" type="ORF">TSOC_006669</name>
</gene>
<dbReference type="SUPFAM" id="SSF52833">
    <property type="entry name" value="Thioredoxin-like"/>
    <property type="match status" value="1"/>
</dbReference>
<feature type="region of interest" description="Disordered" evidence="1">
    <location>
        <begin position="1"/>
        <end position="23"/>
    </location>
</feature>
<dbReference type="AlphaFoldDB" id="A0A2J8A303"/>
<accession>A0A2J8A303</accession>
<dbReference type="PANTHER" id="PTHR21148">
    <property type="entry name" value="THIOREDOXIN DOMAIN-CONTAINING PROTEIN 9"/>
    <property type="match status" value="1"/>
</dbReference>
<protein>
    <submittedName>
        <fullName evidence="2">Uncharacterized protein</fullName>
    </submittedName>
</protein>
<evidence type="ECO:0000313" key="3">
    <source>
        <dbReference type="Proteomes" id="UP000236333"/>
    </source>
</evidence>
<organism evidence="2 3">
    <name type="scientific">Tetrabaena socialis</name>
    <dbReference type="NCBI Taxonomy" id="47790"/>
    <lineage>
        <taxon>Eukaryota</taxon>
        <taxon>Viridiplantae</taxon>
        <taxon>Chlorophyta</taxon>
        <taxon>core chlorophytes</taxon>
        <taxon>Chlorophyceae</taxon>
        <taxon>CS clade</taxon>
        <taxon>Chlamydomonadales</taxon>
        <taxon>Tetrabaenaceae</taxon>
        <taxon>Tetrabaena</taxon>
    </lineage>
</organism>
<feature type="region of interest" description="Disordered" evidence="1">
    <location>
        <begin position="75"/>
        <end position="98"/>
    </location>
</feature>
<sequence length="225" mass="24520">MQASTSACCPGQQPAGSNDAADTERFGLPSAAELADDPVLAGCCAEDLANMRRGEQIRNALLAVDRTTARLKLQAQALPMPPEQRPRSASPPLDSDEEDDPVLLELRQQRLAEIQRQAAERQQRSRHGYGALNDVAAGALLTCALLDEHLASLAHRHTGTFFVRVVAHRADPLGAKLRMQDLPGGWEEEWRLKPCEVCGRRYPHEHVPAVYGRRGSSGDSDGSED</sequence>
<reference evidence="2 3" key="1">
    <citation type="journal article" date="2017" name="Mol. Biol. Evol.">
        <title>The 4-celled Tetrabaena socialis nuclear genome reveals the essential components for genetic control of cell number at the origin of multicellularity in the volvocine lineage.</title>
        <authorList>
            <person name="Featherston J."/>
            <person name="Arakaki Y."/>
            <person name="Hanschen E.R."/>
            <person name="Ferris P.J."/>
            <person name="Michod R.E."/>
            <person name="Olson B.J.S.C."/>
            <person name="Nozaki H."/>
            <person name="Durand P.M."/>
        </authorList>
    </citation>
    <scope>NUCLEOTIDE SEQUENCE [LARGE SCALE GENOMIC DNA]</scope>
    <source>
        <strain evidence="2 3">NIES-571</strain>
    </source>
</reference>
<evidence type="ECO:0000313" key="2">
    <source>
        <dbReference type="EMBL" id="PNH06907.1"/>
    </source>
</evidence>
<proteinExistence type="predicted"/>
<dbReference type="Proteomes" id="UP000236333">
    <property type="component" value="Unassembled WGS sequence"/>
</dbReference>
<dbReference type="InterPro" id="IPR036249">
    <property type="entry name" value="Thioredoxin-like_sf"/>
</dbReference>
<evidence type="ECO:0000256" key="1">
    <source>
        <dbReference type="SAM" id="MobiDB-lite"/>
    </source>
</evidence>
<keyword evidence="3" id="KW-1185">Reference proteome</keyword>
<name>A0A2J8A303_9CHLO</name>
<dbReference type="OrthoDB" id="10257948at2759"/>
<comment type="caution">
    <text evidence="2">The sequence shown here is derived from an EMBL/GenBank/DDBJ whole genome shotgun (WGS) entry which is preliminary data.</text>
</comment>
<dbReference type="EMBL" id="PGGS01000208">
    <property type="protein sequence ID" value="PNH06907.1"/>
    <property type="molecule type" value="Genomic_DNA"/>
</dbReference>